<proteinExistence type="predicted"/>
<dbReference type="Proteomes" id="UP000823775">
    <property type="component" value="Unassembled WGS sequence"/>
</dbReference>
<comment type="caution">
    <text evidence="1">The sequence shown here is derived from an EMBL/GenBank/DDBJ whole genome shotgun (WGS) entry which is preliminary data.</text>
</comment>
<reference evidence="1 2" key="1">
    <citation type="journal article" date="2021" name="BMC Genomics">
        <title>Datura genome reveals duplications of psychoactive alkaloid biosynthetic genes and high mutation rate following tissue culture.</title>
        <authorList>
            <person name="Rajewski A."/>
            <person name="Carter-House D."/>
            <person name="Stajich J."/>
            <person name="Litt A."/>
        </authorList>
    </citation>
    <scope>NUCLEOTIDE SEQUENCE [LARGE SCALE GENOMIC DNA]</scope>
    <source>
        <strain evidence="1">AR-01</strain>
    </source>
</reference>
<gene>
    <name evidence="1" type="ORF">HAX54_007987</name>
</gene>
<keyword evidence="2" id="KW-1185">Reference proteome</keyword>
<organism evidence="1 2">
    <name type="scientific">Datura stramonium</name>
    <name type="common">Jimsonweed</name>
    <name type="synonym">Common thornapple</name>
    <dbReference type="NCBI Taxonomy" id="4076"/>
    <lineage>
        <taxon>Eukaryota</taxon>
        <taxon>Viridiplantae</taxon>
        <taxon>Streptophyta</taxon>
        <taxon>Embryophyta</taxon>
        <taxon>Tracheophyta</taxon>
        <taxon>Spermatophyta</taxon>
        <taxon>Magnoliopsida</taxon>
        <taxon>eudicotyledons</taxon>
        <taxon>Gunneridae</taxon>
        <taxon>Pentapetalae</taxon>
        <taxon>asterids</taxon>
        <taxon>lamiids</taxon>
        <taxon>Solanales</taxon>
        <taxon>Solanaceae</taxon>
        <taxon>Solanoideae</taxon>
        <taxon>Datureae</taxon>
        <taxon>Datura</taxon>
    </lineage>
</organism>
<protein>
    <submittedName>
        <fullName evidence="1">Uncharacterized protein</fullName>
    </submittedName>
</protein>
<dbReference type="EMBL" id="JACEIK010001410">
    <property type="protein sequence ID" value="MCD7469150.1"/>
    <property type="molecule type" value="Genomic_DNA"/>
</dbReference>
<sequence>MSSAYFICDACSHYREARHRATEKAVKDEFEPAMDFPQVQYLYCSGGSESNMSGAREELSRIVRTSVRPIAEEQELVPIAKEPRFDATPVLQDTLVWRFGFLKTSLVATRASFHRVVDNRPRMLSLSCVVNMRCSGKKTHGSGIYSVDHLKVGVTLEGDHLQQLQQTNLVGLVDIRE</sequence>
<accession>A0ABS8TE31</accession>
<evidence type="ECO:0000313" key="1">
    <source>
        <dbReference type="EMBL" id="MCD7469150.1"/>
    </source>
</evidence>
<evidence type="ECO:0000313" key="2">
    <source>
        <dbReference type="Proteomes" id="UP000823775"/>
    </source>
</evidence>
<name>A0ABS8TE31_DATST</name>